<accession>A0A6V2KMS6</accession>
<evidence type="ECO:0000313" key="2">
    <source>
        <dbReference type="EMBL" id="CAE4637198.1"/>
    </source>
</evidence>
<dbReference type="EMBL" id="HBNS01039388">
    <property type="protein sequence ID" value="CAE4637200.1"/>
    <property type="molecule type" value="Transcribed_RNA"/>
</dbReference>
<organism evidence="2">
    <name type="scientific">Ditylum brightwellii</name>
    <dbReference type="NCBI Taxonomy" id="49249"/>
    <lineage>
        <taxon>Eukaryota</taxon>
        <taxon>Sar</taxon>
        <taxon>Stramenopiles</taxon>
        <taxon>Ochrophyta</taxon>
        <taxon>Bacillariophyta</taxon>
        <taxon>Mediophyceae</taxon>
        <taxon>Lithodesmiophycidae</taxon>
        <taxon>Lithodesmiales</taxon>
        <taxon>Lithodesmiaceae</taxon>
        <taxon>Ditylum</taxon>
    </lineage>
</organism>
<evidence type="ECO:0000313" key="3">
    <source>
        <dbReference type="EMBL" id="CAE4637200.1"/>
    </source>
</evidence>
<dbReference type="EMBL" id="HBNS01039380">
    <property type="protein sequence ID" value="CAE4637196.1"/>
    <property type="molecule type" value="Transcribed_RNA"/>
</dbReference>
<name>A0A6V2KMS6_9STRA</name>
<dbReference type="AlphaFoldDB" id="A0A6V2KMS6"/>
<sequence length="144" mass="16769">MHFFRSQRTAIAWVGMLVRHTRFPFFRGGNLDILRRYSFNQKNEPVGFPKISRPRTSFLGLTGYESHKERTLATHSEHSPKDRISKFSLVETLTRHCTIPIELTQRIDWPLVTTVHVKHRFPVSLTENVCIIFSSVTALYLGRT</sequence>
<proteinExistence type="predicted"/>
<dbReference type="EMBL" id="HBNS01039383">
    <property type="protein sequence ID" value="CAE4637198.1"/>
    <property type="molecule type" value="Transcribed_RNA"/>
</dbReference>
<evidence type="ECO:0000313" key="1">
    <source>
        <dbReference type="EMBL" id="CAE4637196.1"/>
    </source>
</evidence>
<protein>
    <submittedName>
        <fullName evidence="2">Uncharacterized protein</fullName>
    </submittedName>
</protein>
<gene>
    <name evidence="1" type="ORF">DBRI00130_LOCUS30692</name>
    <name evidence="2" type="ORF">DBRI00130_LOCUS30693</name>
    <name evidence="3" type="ORF">DBRI00130_LOCUS30694</name>
</gene>
<reference evidence="2" key="1">
    <citation type="submission" date="2021-01" db="EMBL/GenBank/DDBJ databases">
        <authorList>
            <person name="Corre E."/>
            <person name="Pelletier E."/>
            <person name="Niang G."/>
            <person name="Scheremetjew M."/>
            <person name="Finn R."/>
            <person name="Kale V."/>
            <person name="Holt S."/>
            <person name="Cochrane G."/>
            <person name="Meng A."/>
            <person name="Brown T."/>
            <person name="Cohen L."/>
        </authorList>
    </citation>
    <scope>NUCLEOTIDE SEQUENCE</scope>
    <source>
        <strain evidence="2">GSO104</strain>
    </source>
</reference>